<accession>A0A7E4V7A5</accession>
<reference evidence="4" key="1">
    <citation type="journal article" date="2013" name="Genetics">
        <title>The draft genome and transcriptome of Panagrellus redivivus are shaped by the harsh demands of a free-living lifestyle.</title>
        <authorList>
            <person name="Srinivasan J."/>
            <person name="Dillman A.R."/>
            <person name="Macchietto M.G."/>
            <person name="Heikkinen L."/>
            <person name="Lakso M."/>
            <person name="Fracchia K.M."/>
            <person name="Antoshechkin I."/>
            <person name="Mortazavi A."/>
            <person name="Wong G."/>
            <person name="Sternberg P.W."/>
        </authorList>
    </citation>
    <scope>NUCLEOTIDE SEQUENCE [LARGE SCALE GENOMIC DNA]</scope>
    <source>
        <strain evidence="4">MT8872</strain>
    </source>
</reference>
<dbReference type="WBParaSite" id="Pan_g17490.t1">
    <property type="protein sequence ID" value="Pan_g17490.t1"/>
    <property type="gene ID" value="Pan_g17490"/>
</dbReference>
<keyword evidence="4" id="KW-1185">Reference proteome</keyword>
<feature type="domain" description="PAZ" evidence="2">
    <location>
        <begin position="261"/>
        <end position="371"/>
    </location>
</feature>
<dbReference type="InterPro" id="IPR036085">
    <property type="entry name" value="PAZ_dom_sf"/>
</dbReference>
<dbReference type="PANTHER" id="PTHR22891">
    <property type="entry name" value="EUKARYOTIC TRANSLATION INITIATION FACTOR 2C"/>
    <property type="match status" value="1"/>
</dbReference>
<feature type="compositionally biased region" description="Gly residues" evidence="1">
    <location>
        <begin position="60"/>
        <end position="69"/>
    </location>
</feature>
<reference evidence="5" key="2">
    <citation type="submission" date="2020-10" db="UniProtKB">
        <authorList>
            <consortium name="WormBaseParasite"/>
        </authorList>
    </citation>
    <scope>IDENTIFICATION</scope>
</reference>
<organism evidence="4 5">
    <name type="scientific">Panagrellus redivivus</name>
    <name type="common">Microworm</name>
    <dbReference type="NCBI Taxonomy" id="6233"/>
    <lineage>
        <taxon>Eukaryota</taxon>
        <taxon>Metazoa</taxon>
        <taxon>Ecdysozoa</taxon>
        <taxon>Nematoda</taxon>
        <taxon>Chromadorea</taxon>
        <taxon>Rhabditida</taxon>
        <taxon>Tylenchina</taxon>
        <taxon>Panagrolaimomorpha</taxon>
        <taxon>Panagrolaimoidea</taxon>
        <taxon>Panagrolaimidae</taxon>
        <taxon>Panagrellus</taxon>
    </lineage>
</organism>
<evidence type="ECO:0000259" key="3">
    <source>
        <dbReference type="PROSITE" id="PS50822"/>
    </source>
</evidence>
<dbReference type="Gene3D" id="2.170.260.10">
    <property type="entry name" value="paz domain"/>
    <property type="match status" value="1"/>
</dbReference>
<dbReference type="AlphaFoldDB" id="A0A7E4V7A5"/>
<dbReference type="PROSITE" id="PS50821">
    <property type="entry name" value="PAZ"/>
    <property type="match status" value="1"/>
</dbReference>
<dbReference type="Proteomes" id="UP000492821">
    <property type="component" value="Unassembled WGS sequence"/>
</dbReference>
<dbReference type="InterPro" id="IPR012337">
    <property type="entry name" value="RNaseH-like_sf"/>
</dbReference>
<dbReference type="PROSITE" id="PS50822">
    <property type="entry name" value="PIWI"/>
    <property type="match status" value="1"/>
</dbReference>
<dbReference type="GO" id="GO:0003723">
    <property type="term" value="F:RNA binding"/>
    <property type="evidence" value="ECO:0007669"/>
    <property type="project" value="InterPro"/>
</dbReference>
<dbReference type="SUPFAM" id="SSF101690">
    <property type="entry name" value="PAZ domain"/>
    <property type="match status" value="1"/>
</dbReference>
<dbReference type="CDD" id="cd02846">
    <property type="entry name" value="PAZ_argonaute_like"/>
    <property type="match status" value="1"/>
</dbReference>
<sequence length="895" mass="102590">MAVAIRDELDFPGTEGRPLQIRTNLFPINRQDEGLEVGVYMVEGVRILHAQPGGDRRGRGGPPRGGGAAGRAISSEPIPIFPNELFDIFCRILDPDLGGAGRIPLKGYSTRDDNTMQIFVIPPIPQSVLPLMTPRLFHEVDKRRGKVVGNINMTVKYLRNVDFYAMQVYNDFRELMKTGLIESLAMLFKNQNYIQIGNNLFTLQGKKSIYNVIDVLGGMKVRIHTEVLQRPMLSINMTFATCLRVTVPLLYVYLALIIRRDISEIQFRITDLPKDLTLSGGHLEAFRQVVKGLDIQSHEVYNRTHQGRYKVTDITTLPASKIRCKDRQATPLNEYFISNGYDILLPHMNAVEVKRGAKTYSIPMEHCFVSDTPQKLRHSMTLFKRDIIALTAIPPEPRFQFIDKIGRELSHCLAAPDDAQRTLLTDLNMRIDAPISMEARVLDQPATHFKEKPNFLAMPYTRKKVQYIFFNLATTTPFLYGPPPVKSLEGFIYYLYERLNIDIDWRDMLYAHDFQRDTPLSDKRLLADFTNKIQEVLGHLRDGNISYYPEEHQLIFFVLLPDEAQYDTAVLRGTGKAMLTSAGFVSQFFRPENFIKLNTDAIRFHVAMKVNAKLGGINNIPIDSNLRWNRFLEIPTMFVGIDTRNSTERNQRGIVAVSASCNVEATQYAFYRRRNHLDSRYSINWTGIIDDALRNFHGPFPERVFILRAGMDEHNLAKGEAMSEIYEIEVVMENYCYSIGKPRPKITYIGYNRAHNIRFMRDDDILTLPVDPEYRNDDGLRYNVPRGTVVDHQITHRSTFYMVTHTTNQGTVKPVKYIITKDDNFIVANDLLSVLYTLCCLTPRTNFPIRRPLPIAYCSLLLDHTVDTLADPYADAEIDRPINIHRNLKAIPFFV</sequence>
<feature type="region of interest" description="Disordered" evidence="1">
    <location>
        <begin position="51"/>
        <end position="75"/>
    </location>
</feature>
<dbReference type="Gene3D" id="3.40.50.2300">
    <property type="match status" value="1"/>
</dbReference>
<dbReference type="InterPro" id="IPR003165">
    <property type="entry name" value="Piwi"/>
</dbReference>
<evidence type="ECO:0000313" key="4">
    <source>
        <dbReference type="Proteomes" id="UP000492821"/>
    </source>
</evidence>
<protein>
    <submittedName>
        <fullName evidence="5">Piwi domain-containing protein</fullName>
    </submittedName>
</protein>
<evidence type="ECO:0000256" key="1">
    <source>
        <dbReference type="SAM" id="MobiDB-lite"/>
    </source>
</evidence>
<feature type="domain" description="Piwi" evidence="3">
    <location>
        <begin position="555"/>
        <end position="861"/>
    </location>
</feature>
<evidence type="ECO:0000259" key="2">
    <source>
        <dbReference type="PROSITE" id="PS50821"/>
    </source>
</evidence>
<name>A0A7E4V7A5_PANRE</name>
<dbReference type="SUPFAM" id="SSF53098">
    <property type="entry name" value="Ribonuclease H-like"/>
    <property type="match status" value="1"/>
</dbReference>
<dbReference type="SMART" id="SM00950">
    <property type="entry name" value="Piwi"/>
    <property type="match status" value="1"/>
</dbReference>
<proteinExistence type="predicted"/>
<dbReference type="InterPro" id="IPR036397">
    <property type="entry name" value="RNaseH_sf"/>
</dbReference>
<dbReference type="Pfam" id="PF02171">
    <property type="entry name" value="Piwi"/>
    <property type="match status" value="1"/>
</dbReference>
<dbReference type="InterPro" id="IPR003100">
    <property type="entry name" value="PAZ_dom"/>
</dbReference>
<dbReference type="Gene3D" id="3.30.420.10">
    <property type="entry name" value="Ribonuclease H-like superfamily/Ribonuclease H"/>
    <property type="match status" value="1"/>
</dbReference>
<evidence type="ECO:0000313" key="5">
    <source>
        <dbReference type="WBParaSite" id="Pan_g17490.t1"/>
    </source>
</evidence>